<sequence>MGDIDSAQISRQLAWRRWQREQVLAFRGLPRVVVDMRPNAGAEPWPLGRRLQRLVSASLLA</sequence>
<protein>
    <submittedName>
        <fullName evidence="1">Uncharacterized protein</fullName>
    </submittedName>
</protein>
<dbReference type="Proteomes" id="UP000035760">
    <property type="component" value="Unassembled WGS sequence"/>
</dbReference>
<proteinExistence type="predicted"/>
<gene>
    <name evidence="1" type="ORF">BN873_p60003</name>
</gene>
<organism evidence="1 2">
    <name type="scientific">Candidatus Competibacter denitrificans Run_A_D11</name>
    <dbReference type="NCBI Taxonomy" id="1400863"/>
    <lineage>
        <taxon>Bacteria</taxon>
        <taxon>Pseudomonadati</taxon>
        <taxon>Pseudomonadota</taxon>
        <taxon>Gammaproteobacteria</taxon>
        <taxon>Candidatus Competibacteraceae</taxon>
        <taxon>Candidatus Competibacter</taxon>
    </lineage>
</organism>
<evidence type="ECO:0000313" key="2">
    <source>
        <dbReference type="Proteomes" id="UP000035760"/>
    </source>
</evidence>
<name>W6MEJ9_9GAMM</name>
<comment type="caution">
    <text evidence="1">The sequence shown here is derived from an EMBL/GenBank/DDBJ whole genome shotgun (WGS) entry which is preliminary data.</text>
</comment>
<keyword evidence="2" id="KW-1185">Reference proteome</keyword>
<dbReference type="EMBL" id="CBTJ020000118">
    <property type="protein sequence ID" value="CDI04743.1"/>
    <property type="molecule type" value="Genomic_DNA"/>
</dbReference>
<evidence type="ECO:0000313" key="1">
    <source>
        <dbReference type="EMBL" id="CDI04743.1"/>
    </source>
</evidence>
<dbReference type="AlphaFoldDB" id="W6MEJ9"/>
<reference evidence="1" key="2">
    <citation type="submission" date="2014-03" db="EMBL/GenBank/DDBJ databases">
        <title>Candidatus Competibacter-lineage genomes retrieved from metagenomes reveal functional metabolic diversity.</title>
        <authorList>
            <person name="McIlroy S.J."/>
            <person name="Albertsen M."/>
            <person name="Andresen E.K."/>
            <person name="Saunders A.M."/>
            <person name="Kristiansen R."/>
            <person name="Stokholm-Bjerregaard M."/>
            <person name="Nielsen K.L."/>
            <person name="Nielsen P.H."/>
        </authorList>
    </citation>
    <scope>NUCLEOTIDE SEQUENCE</scope>
    <source>
        <strain evidence="1">Run_A_D11</strain>
    </source>
</reference>
<reference evidence="1" key="1">
    <citation type="submission" date="2013-07" db="EMBL/GenBank/DDBJ databases">
        <authorList>
            <person name="McIlroy S."/>
        </authorList>
    </citation>
    <scope>NUCLEOTIDE SEQUENCE [LARGE SCALE GENOMIC DNA]</scope>
    <source>
        <strain evidence="1">Run_A_D11</strain>
    </source>
</reference>
<accession>W6MEJ9</accession>